<evidence type="ECO:0000313" key="2">
    <source>
        <dbReference type="Proteomes" id="UP000039865"/>
    </source>
</evidence>
<accession>A0A078AWU4</accession>
<name>A0A078AWU4_STYLE</name>
<sequence>MGAICCSNSLDRKDDSYYEPNYSRFQNSNSYKRQHQKLSSPGKPTGDSDAFWELTDDLINKHETDIMFICNYQGFKPILNTLQVKVNVNDDYPPLDDVIRTNIVLGFHKFEVIPDTCQVKATLLLQIDLKNPDLELTQYEDMNLEMEAAESAGRIHMRLVSE</sequence>
<protein>
    <submittedName>
        <fullName evidence="1">Uncharacterized protein</fullName>
    </submittedName>
</protein>
<dbReference type="InParanoid" id="A0A078AWU4"/>
<gene>
    <name evidence="1" type="primary">Contig2648.g2839</name>
    <name evidence="1" type="ORF">STYLEM_15621</name>
</gene>
<evidence type="ECO:0000313" key="1">
    <source>
        <dbReference type="EMBL" id="CDW86526.1"/>
    </source>
</evidence>
<reference evidence="1 2" key="1">
    <citation type="submission" date="2014-06" db="EMBL/GenBank/DDBJ databases">
        <authorList>
            <person name="Swart Estienne"/>
        </authorList>
    </citation>
    <scope>NUCLEOTIDE SEQUENCE [LARGE SCALE GENOMIC DNA]</scope>
    <source>
        <strain evidence="1 2">130c</strain>
    </source>
</reference>
<organism evidence="1 2">
    <name type="scientific">Stylonychia lemnae</name>
    <name type="common">Ciliate</name>
    <dbReference type="NCBI Taxonomy" id="5949"/>
    <lineage>
        <taxon>Eukaryota</taxon>
        <taxon>Sar</taxon>
        <taxon>Alveolata</taxon>
        <taxon>Ciliophora</taxon>
        <taxon>Intramacronucleata</taxon>
        <taxon>Spirotrichea</taxon>
        <taxon>Stichotrichia</taxon>
        <taxon>Sporadotrichida</taxon>
        <taxon>Oxytrichidae</taxon>
        <taxon>Stylonychinae</taxon>
        <taxon>Stylonychia</taxon>
    </lineage>
</organism>
<dbReference type="AlphaFoldDB" id="A0A078AWU4"/>
<dbReference type="Proteomes" id="UP000039865">
    <property type="component" value="Unassembled WGS sequence"/>
</dbReference>
<proteinExistence type="predicted"/>
<dbReference type="EMBL" id="CCKQ01014733">
    <property type="protein sequence ID" value="CDW86526.1"/>
    <property type="molecule type" value="Genomic_DNA"/>
</dbReference>
<keyword evidence="2" id="KW-1185">Reference proteome</keyword>